<accession>A0A2G9PNZ6</accession>
<reference evidence="7" key="1">
    <citation type="journal article" date="2017" name="Nat. Commun.">
        <title>The North American bullfrog draft genome provides insight into hormonal regulation of long noncoding RNA.</title>
        <authorList>
            <person name="Hammond S.A."/>
            <person name="Warren R.L."/>
            <person name="Vandervalk B.P."/>
            <person name="Kucuk E."/>
            <person name="Khan H."/>
            <person name="Gibb E.A."/>
            <person name="Pandoh P."/>
            <person name="Kirk H."/>
            <person name="Zhao Y."/>
            <person name="Jones M."/>
            <person name="Mungall A.J."/>
            <person name="Coope R."/>
            <person name="Pleasance S."/>
            <person name="Moore R.A."/>
            <person name="Holt R.A."/>
            <person name="Round J.M."/>
            <person name="Ohora S."/>
            <person name="Walle B.V."/>
            <person name="Veldhoen N."/>
            <person name="Helbing C.C."/>
            <person name="Birol I."/>
        </authorList>
    </citation>
    <scope>NUCLEOTIDE SEQUENCE [LARGE SCALE GENOMIC DNA]</scope>
</reference>
<feature type="non-terminal residue" evidence="6">
    <location>
        <position position="1"/>
    </location>
</feature>
<sequence>QTVVSSGLLLSCVVVLMLTVVYELSKVLKSNLLSRVLLTLPLTPDSSLSPSLISDSEANVSANSDPLLTHRPLSPGENAEPLGSLSVRYSSSTCRWWFLHSSLALLHTSQVFLGYVLMLCVMSYNSAIFLSVIIGSGLGYYLAFPLLAKFPKAHSL</sequence>
<evidence type="ECO:0000313" key="6">
    <source>
        <dbReference type="EMBL" id="PIO04651.1"/>
    </source>
</evidence>
<keyword evidence="5" id="KW-0187">Copper transport</keyword>
<feature type="transmembrane region" description="Helical" evidence="5">
    <location>
        <begin position="124"/>
        <end position="148"/>
    </location>
</feature>
<feature type="transmembrane region" description="Helical" evidence="5">
    <location>
        <begin position="6"/>
        <end position="25"/>
    </location>
</feature>
<keyword evidence="5" id="KW-0813">Transport</keyword>
<keyword evidence="5" id="KW-0186">Copper</keyword>
<comment type="subcellular location">
    <subcellularLocation>
        <location evidence="1">Late endosome membrane</location>
        <topology evidence="1">Multi-pass membrane protein</topology>
    </subcellularLocation>
    <subcellularLocation>
        <location evidence="5">Membrane</location>
        <topology evidence="5">Multi-pass membrane protein</topology>
    </subcellularLocation>
</comment>
<evidence type="ECO:0000256" key="3">
    <source>
        <dbReference type="ARBA" id="ARBA00022989"/>
    </source>
</evidence>
<dbReference type="InterPro" id="IPR007274">
    <property type="entry name" value="Cop_transporter"/>
</dbReference>
<dbReference type="GO" id="GO:0005375">
    <property type="term" value="F:copper ion transmembrane transporter activity"/>
    <property type="evidence" value="ECO:0007669"/>
    <property type="project" value="UniProtKB-UniRule"/>
</dbReference>
<evidence type="ECO:0000256" key="4">
    <source>
        <dbReference type="ARBA" id="ARBA00023136"/>
    </source>
</evidence>
<organism evidence="6 7">
    <name type="scientific">Aquarana catesbeiana</name>
    <name type="common">American bullfrog</name>
    <name type="synonym">Rana catesbeiana</name>
    <dbReference type="NCBI Taxonomy" id="8400"/>
    <lineage>
        <taxon>Eukaryota</taxon>
        <taxon>Metazoa</taxon>
        <taxon>Chordata</taxon>
        <taxon>Craniata</taxon>
        <taxon>Vertebrata</taxon>
        <taxon>Euteleostomi</taxon>
        <taxon>Amphibia</taxon>
        <taxon>Batrachia</taxon>
        <taxon>Anura</taxon>
        <taxon>Neobatrachia</taxon>
        <taxon>Ranoidea</taxon>
        <taxon>Ranidae</taxon>
        <taxon>Aquarana</taxon>
    </lineage>
</organism>
<protein>
    <recommendedName>
        <fullName evidence="5">Copper transport protein</fullName>
    </recommendedName>
</protein>
<dbReference type="PANTHER" id="PTHR12483:SF8">
    <property type="entry name" value="PROTEIN SLC31A2"/>
    <property type="match status" value="1"/>
</dbReference>
<dbReference type="AlphaFoldDB" id="A0A2G9PNZ6"/>
<dbReference type="Pfam" id="PF04145">
    <property type="entry name" value="Ctr"/>
    <property type="match status" value="1"/>
</dbReference>
<keyword evidence="3 5" id="KW-1133">Transmembrane helix</keyword>
<keyword evidence="5" id="KW-0406">Ion transport</keyword>
<evidence type="ECO:0000256" key="2">
    <source>
        <dbReference type="ARBA" id="ARBA00022692"/>
    </source>
</evidence>
<proteinExistence type="inferred from homology"/>
<gene>
    <name evidence="6" type="ORF">AB205_0126440</name>
</gene>
<dbReference type="PANTHER" id="PTHR12483">
    <property type="entry name" value="SOLUTE CARRIER FAMILY 31 COPPER TRANSPORTERS"/>
    <property type="match status" value="1"/>
</dbReference>
<feature type="transmembrane region" description="Helical" evidence="5">
    <location>
        <begin position="96"/>
        <end position="118"/>
    </location>
</feature>
<comment type="similarity">
    <text evidence="5">Belongs to the copper transporter (Ctr) (TC 1.A.56) family. SLC31A subfamily.</text>
</comment>
<evidence type="ECO:0000256" key="5">
    <source>
        <dbReference type="RuleBase" id="RU367022"/>
    </source>
</evidence>
<name>A0A2G9PNZ6_AQUCT</name>
<keyword evidence="2 5" id="KW-0812">Transmembrane</keyword>
<dbReference type="EMBL" id="KV922545">
    <property type="protein sequence ID" value="PIO04651.1"/>
    <property type="molecule type" value="Genomic_DNA"/>
</dbReference>
<dbReference type="Proteomes" id="UP000228934">
    <property type="component" value="Unassembled WGS sequence"/>
</dbReference>
<evidence type="ECO:0000256" key="1">
    <source>
        <dbReference type="ARBA" id="ARBA00004107"/>
    </source>
</evidence>
<dbReference type="OrthoDB" id="73901at2759"/>
<keyword evidence="7" id="KW-1185">Reference proteome</keyword>
<evidence type="ECO:0000313" key="7">
    <source>
        <dbReference type="Proteomes" id="UP000228934"/>
    </source>
</evidence>
<dbReference type="GO" id="GO:0031902">
    <property type="term" value="C:late endosome membrane"/>
    <property type="evidence" value="ECO:0007669"/>
    <property type="project" value="UniProtKB-SubCell"/>
</dbReference>
<keyword evidence="4 5" id="KW-0472">Membrane</keyword>